<dbReference type="EMBL" id="JACHIP010000002">
    <property type="protein sequence ID" value="MBB5057373.1"/>
    <property type="molecule type" value="Genomic_DNA"/>
</dbReference>
<protein>
    <submittedName>
        <fullName evidence="2">Uncharacterized protein</fullName>
    </submittedName>
</protein>
<gene>
    <name evidence="2" type="ORF">HDF16_002058</name>
</gene>
<reference evidence="2 3" key="1">
    <citation type="submission" date="2020-08" db="EMBL/GenBank/DDBJ databases">
        <title>Genomic Encyclopedia of Type Strains, Phase IV (KMG-V): Genome sequencing to study the core and pangenomes of soil and plant-associated prokaryotes.</title>
        <authorList>
            <person name="Whitman W."/>
        </authorList>
    </citation>
    <scope>NUCLEOTIDE SEQUENCE [LARGE SCALE GENOMIC DNA]</scope>
    <source>
        <strain evidence="2 3">M8UP14</strain>
    </source>
</reference>
<dbReference type="Pfam" id="PF18958">
    <property type="entry name" value="DUF5700"/>
    <property type="match status" value="1"/>
</dbReference>
<evidence type="ECO:0000313" key="2">
    <source>
        <dbReference type="EMBL" id="MBB5057373.1"/>
    </source>
</evidence>
<name>A0A7W7ZCT1_9BACT</name>
<proteinExistence type="predicted"/>
<keyword evidence="3" id="KW-1185">Reference proteome</keyword>
<evidence type="ECO:0000256" key="1">
    <source>
        <dbReference type="SAM" id="SignalP"/>
    </source>
</evidence>
<feature type="chain" id="PRO_5031282651" evidence="1">
    <location>
        <begin position="24"/>
        <end position="369"/>
    </location>
</feature>
<feature type="signal peptide" evidence="1">
    <location>
        <begin position="1"/>
        <end position="23"/>
    </location>
</feature>
<evidence type="ECO:0000313" key="3">
    <source>
        <dbReference type="Proteomes" id="UP000540989"/>
    </source>
</evidence>
<dbReference type="InterPro" id="IPR043754">
    <property type="entry name" value="DUF5700"/>
</dbReference>
<sequence>MIRRVVELIALLTLAMAVTPASATTVAVNTDSAKAVLEALQNPGLTHDASLKIAAMPGNQGIIRKLVEFKLAANTQGFADALYDCAHGVKATSSMEEAYSFDSVKPRIPQLKTLLKEIATNPAEFQGKIEKRIAMFAPAGTDLKLQGYVVAGGDGGGYTFGGTDFYLNLGMTDEYVVAIGVTTHELYHAVQGAFAKDRGAVEDLPSLDGMTPTQQSCVKSAQLLANLYEEGTAMYVEDISLLQSAHSELGQRMQTDARDGIRHVHASVSLLEMSVISLGSAEPMSFDDVYDVGFYGHGILYNVGYVMAKAIADQDGAQGLAAHLKLPSTQFLLHYTELPKYGKDKDHPTLGPNTVAAARRVIAGCGPAH</sequence>
<dbReference type="AlphaFoldDB" id="A0A7W7ZCT1"/>
<dbReference type="RefSeq" id="WP_184216046.1">
    <property type="nucleotide sequence ID" value="NZ_JACHIP010000002.1"/>
</dbReference>
<accession>A0A7W7ZCT1</accession>
<dbReference type="Proteomes" id="UP000540989">
    <property type="component" value="Unassembled WGS sequence"/>
</dbReference>
<keyword evidence="1" id="KW-0732">Signal</keyword>
<organism evidence="2 3">
    <name type="scientific">Granulicella aggregans</name>
    <dbReference type="NCBI Taxonomy" id="474949"/>
    <lineage>
        <taxon>Bacteria</taxon>
        <taxon>Pseudomonadati</taxon>
        <taxon>Acidobacteriota</taxon>
        <taxon>Terriglobia</taxon>
        <taxon>Terriglobales</taxon>
        <taxon>Acidobacteriaceae</taxon>
        <taxon>Granulicella</taxon>
    </lineage>
</organism>
<comment type="caution">
    <text evidence="2">The sequence shown here is derived from an EMBL/GenBank/DDBJ whole genome shotgun (WGS) entry which is preliminary data.</text>
</comment>